<proteinExistence type="predicted"/>
<sequence>MDMQFPVLPKDEFVLYATVCAVRNGGDEVGRHLLGRLKLTLNEPGTPGYVTSRGNINPDTFHVYEKYTGREALRSILLARNSRTSRPPGCSLGHLHRSP</sequence>
<reference evidence="1" key="2">
    <citation type="journal article" date="2023" name="IMA Fungus">
        <title>Comparative genomic study of the Penicillium genus elucidates a diverse pangenome and 15 lateral gene transfer events.</title>
        <authorList>
            <person name="Petersen C."/>
            <person name="Sorensen T."/>
            <person name="Nielsen M.R."/>
            <person name="Sondergaard T.E."/>
            <person name="Sorensen J.L."/>
            <person name="Fitzpatrick D.A."/>
            <person name="Frisvad J.C."/>
            <person name="Nielsen K.L."/>
        </authorList>
    </citation>
    <scope>NUCLEOTIDE SEQUENCE</scope>
    <source>
        <strain evidence="1">IBT 16125</strain>
    </source>
</reference>
<dbReference type="SUPFAM" id="SSF54909">
    <property type="entry name" value="Dimeric alpha+beta barrel"/>
    <property type="match status" value="1"/>
</dbReference>
<evidence type="ECO:0000313" key="2">
    <source>
        <dbReference type="Proteomes" id="UP001213681"/>
    </source>
</evidence>
<evidence type="ECO:0000313" key="1">
    <source>
        <dbReference type="EMBL" id="KAJ5465304.1"/>
    </source>
</evidence>
<evidence type="ECO:0008006" key="3">
    <source>
        <dbReference type="Google" id="ProtNLM"/>
    </source>
</evidence>
<dbReference type="Proteomes" id="UP001213681">
    <property type="component" value="Unassembled WGS sequence"/>
</dbReference>
<dbReference type="Gene3D" id="3.30.70.100">
    <property type="match status" value="1"/>
</dbReference>
<dbReference type="RefSeq" id="XP_056772151.1">
    <property type="nucleotide sequence ID" value="XM_056904384.1"/>
</dbReference>
<dbReference type="AlphaFoldDB" id="A0AAD6CGZ5"/>
<protein>
    <recommendedName>
        <fullName evidence="3">ABM domain-containing protein</fullName>
    </recommendedName>
</protein>
<comment type="caution">
    <text evidence="1">The sequence shown here is derived from an EMBL/GenBank/DDBJ whole genome shotgun (WGS) entry which is preliminary data.</text>
</comment>
<accession>A0AAD6CGZ5</accession>
<name>A0AAD6CGZ5_9EURO</name>
<gene>
    <name evidence="1" type="ORF">N7458_000990</name>
</gene>
<dbReference type="EMBL" id="JAPVEA010000001">
    <property type="protein sequence ID" value="KAJ5465304.1"/>
    <property type="molecule type" value="Genomic_DNA"/>
</dbReference>
<dbReference type="GeneID" id="81594627"/>
<keyword evidence="2" id="KW-1185">Reference proteome</keyword>
<dbReference type="InterPro" id="IPR011008">
    <property type="entry name" value="Dimeric_a/b-barrel"/>
</dbReference>
<reference evidence="1" key="1">
    <citation type="submission" date="2022-12" db="EMBL/GenBank/DDBJ databases">
        <authorList>
            <person name="Petersen C."/>
        </authorList>
    </citation>
    <scope>NUCLEOTIDE SEQUENCE</scope>
    <source>
        <strain evidence="1">IBT 16125</strain>
    </source>
</reference>
<organism evidence="1 2">
    <name type="scientific">Penicillium daleae</name>
    <dbReference type="NCBI Taxonomy" id="63821"/>
    <lineage>
        <taxon>Eukaryota</taxon>
        <taxon>Fungi</taxon>
        <taxon>Dikarya</taxon>
        <taxon>Ascomycota</taxon>
        <taxon>Pezizomycotina</taxon>
        <taxon>Eurotiomycetes</taxon>
        <taxon>Eurotiomycetidae</taxon>
        <taxon>Eurotiales</taxon>
        <taxon>Aspergillaceae</taxon>
        <taxon>Penicillium</taxon>
    </lineage>
</organism>